<evidence type="ECO:0000313" key="3">
    <source>
        <dbReference type="EMBL" id="EPR78395.1"/>
    </source>
</evidence>
<protein>
    <submittedName>
        <fullName evidence="3">Uncharacterized protein</fullName>
    </submittedName>
</protein>
<dbReference type="Proteomes" id="UP000014978">
    <property type="component" value="Unassembled WGS sequence"/>
</dbReference>
<reference evidence="4" key="1">
    <citation type="journal article" date="2013" name="PLoS Genet.">
        <title>The genome of Spraguea lophii and the basis of host-microsporidian interactions.</title>
        <authorList>
            <person name="Campbell S.E."/>
            <person name="Williams T.A."/>
            <person name="Yousuf A."/>
            <person name="Soanes D.M."/>
            <person name="Paszkiewicz K.H."/>
            <person name="Williams B.A.P."/>
        </authorList>
    </citation>
    <scope>NUCLEOTIDE SEQUENCE [LARGE SCALE GENOMIC DNA]</scope>
    <source>
        <strain evidence="4">42_110</strain>
    </source>
</reference>
<dbReference type="VEuPathDB" id="MicrosporidiaDB:SLOPH_1177"/>
<name>S7W6F5_SPRLO</name>
<feature type="compositionally biased region" description="Polar residues" evidence="1">
    <location>
        <begin position="99"/>
        <end position="108"/>
    </location>
</feature>
<accession>S7W6F5</accession>
<evidence type="ECO:0000256" key="1">
    <source>
        <dbReference type="SAM" id="MobiDB-lite"/>
    </source>
</evidence>
<keyword evidence="2" id="KW-0812">Transmembrane</keyword>
<keyword evidence="4" id="KW-1185">Reference proteome</keyword>
<feature type="region of interest" description="Disordered" evidence="1">
    <location>
        <begin position="55"/>
        <end position="108"/>
    </location>
</feature>
<organism evidence="3 4">
    <name type="scientific">Spraguea lophii (strain 42_110)</name>
    <name type="common">Microsporidian parasite</name>
    <dbReference type="NCBI Taxonomy" id="1358809"/>
    <lineage>
        <taxon>Eukaryota</taxon>
        <taxon>Fungi</taxon>
        <taxon>Fungi incertae sedis</taxon>
        <taxon>Microsporidia</taxon>
        <taxon>Spragueidae</taxon>
        <taxon>Spraguea</taxon>
    </lineage>
</organism>
<dbReference type="EMBL" id="ATCN01000815">
    <property type="protein sequence ID" value="EPR78395.1"/>
    <property type="molecule type" value="Genomic_DNA"/>
</dbReference>
<proteinExistence type="predicted"/>
<evidence type="ECO:0000313" key="4">
    <source>
        <dbReference type="Proteomes" id="UP000014978"/>
    </source>
</evidence>
<keyword evidence="2" id="KW-0472">Membrane</keyword>
<keyword evidence="2" id="KW-1133">Transmembrane helix</keyword>
<dbReference type="InParanoid" id="S7W6F5"/>
<comment type="caution">
    <text evidence="3">The sequence shown here is derived from an EMBL/GenBank/DDBJ whole genome shotgun (WGS) entry which is preliminary data.</text>
</comment>
<feature type="transmembrane region" description="Helical" evidence="2">
    <location>
        <begin position="6"/>
        <end position="25"/>
    </location>
</feature>
<gene>
    <name evidence="3" type="ORF">SLOPH_1177</name>
</gene>
<dbReference type="HOGENOM" id="CLU_642787_0_0_1"/>
<feature type="compositionally biased region" description="Basic and acidic residues" evidence="1">
    <location>
        <begin position="66"/>
        <end position="96"/>
    </location>
</feature>
<dbReference type="AlphaFoldDB" id="S7W6F5"/>
<sequence length="427" mass="49291">MEVLQLVVYGVGAILFAAFIATWIYPNPNNIDILAESLRSVDDYKYIYDNIDKTNKDENEMNSTKNKHDNIASDNDKSDNSDEDKNKENSLVKDIEPQNLDQMSEQKTSENSNFFVQLQSLSEDMKIEPIPIIKLIPANGSLVNEYNNSVYLSILYTLYQNEEFKEMILENENLQDPKMKKIQEILKKMNNKNKVKEDHSDEFYQECCEIELEMPLYDKISPTICFMNLVADKNITSPFSDNKNKEIFHDIVLKDIEDLTQSNELKEDFEKVIETILCSFKDEITKKAIIENKEKSNTKRAQNLETEVLFYINAPYNKSVEKSLYNHIIDLTERITSGTFPELEGNVNLVIRDYIFIYLSFTESEKGAAKHKPKTIETVIGIYGKPYKLKTLIECGNSIKIITISENNIIELGKSKNLQGVFLQYAC</sequence>
<evidence type="ECO:0000256" key="2">
    <source>
        <dbReference type="SAM" id="Phobius"/>
    </source>
</evidence>